<dbReference type="EMBL" id="FR773153">
    <property type="protein sequence ID" value="CBY92427.1"/>
    <property type="molecule type" value="Genomic_DNA"/>
</dbReference>
<dbReference type="AlphaFoldDB" id="E8ZH06"/>
<evidence type="ECO:0000313" key="2">
    <source>
        <dbReference type="Proteomes" id="UP000008637"/>
    </source>
</evidence>
<accession>E8ZH06</accession>
<sequence length="214" mass="23909">MGLTKKVGLLSTTSVGGVAGAAALAHHLTSEDKVKTFSDKLRKDHFTLISKEEGWNSILSEYKQNKIAVGQLFKSGGNMTLEELKSSCERIAKQDLDDSKNYSEFRRLCTVPKTIKSHLDSYGIVALGLEAEDTKDKDSWGKLKDAYVKLGKNIILNLRENLNNKQGGKEEWQIFQEACKGLSEIKSTDTEFDFSFDDFKAWCTTQAVDKLKNS</sequence>
<keyword evidence="2" id="KW-1185">Reference proteome</keyword>
<organism evidence="1 2">
    <name type="scientific">Mycoplasma haemofelis (strain Langford 1)</name>
    <name type="common">Haemobartonella felis</name>
    <dbReference type="NCBI Taxonomy" id="941640"/>
    <lineage>
        <taxon>Bacteria</taxon>
        <taxon>Bacillati</taxon>
        <taxon>Mycoplasmatota</taxon>
        <taxon>Mollicutes</taxon>
        <taxon>Mycoplasmataceae</taxon>
        <taxon>Mycoplasma</taxon>
    </lineage>
</organism>
<dbReference type="OrthoDB" id="9805026at2"/>
<gene>
    <name evidence="1" type="ordered locus">HF1_04190</name>
</gene>
<name>E8ZH06_MYCHL</name>
<protein>
    <submittedName>
        <fullName evidence="1">Uncharacterized protein</fullName>
    </submittedName>
</protein>
<dbReference type="HOGENOM" id="CLU_098620_3_0_14"/>
<dbReference type="KEGG" id="mha:HF1_04190"/>
<dbReference type="Proteomes" id="UP000008637">
    <property type="component" value="Chromosome"/>
</dbReference>
<evidence type="ECO:0000313" key="1">
    <source>
        <dbReference type="EMBL" id="CBY92427.1"/>
    </source>
</evidence>
<reference evidence="1 2" key="1">
    <citation type="journal article" date="2011" name="J. Bacteriol.">
        <title>Complete genome sequence of Mycoplasma haemofelis, a hemotropic mycoplasma.</title>
        <authorList>
            <person name="Barker E.N."/>
            <person name="Helps C.R."/>
            <person name="Peters I.R."/>
            <person name="Darby A.C."/>
            <person name="Radford A.D."/>
            <person name="Tasker S."/>
        </authorList>
    </citation>
    <scope>NUCLEOTIDE SEQUENCE [LARGE SCALE GENOMIC DNA]</scope>
    <source>
        <strain evidence="1 2">Langford 1</strain>
    </source>
</reference>
<proteinExistence type="predicted"/>